<reference evidence="1 2" key="1">
    <citation type="submission" date="2015-03" db="EMBL/GenBank/DDBJ databases">
        <authorList>
            <person name="Murphy D."/>
        </authorList>
    </citation>
    <scope>NUCLEOTIDE SEQUENCE [LARGE SCALE GENOMIC DNA]</scope>
    <source>
        <strain evidence="1 2">KMM 520</strain>
    </source>
</reference>
<dbReference type="Proteomes" id="UP000065261">
    <property type="component" value="Chromosome I"/>
</dbReference>
<gene>
    <name evidence="1" type="ORF">PTRA_a2311</name>
</gene>
<dbReference type="EMBL" id="CP011034">
    <property type="protein sequence ID" value="ALS33417.1"/>
    <property type="molecule type" value="Genomic_DNA"/>
</dbReference>
<dbReference type="AlphaFoldDB" id="A0A0U2X0J6"/>
<name>A0A0U2X0J6_9GAMM</name>
<evidence type="ECO:0000313" key="1">
    <source>
        <dbReference type="EMBL" id="ALS33417.1"/>
    </source>
</evidence>
<sequence>MLSRVLCGWYAYLNLAIIHDGLSQSRLLCLRYIAGVNQ</sequence>
<organism evidence="1">
    <name type="scientific">Pseudoalteromonas translucida KMM 520</name>
    <dbReference type="NCBI Taxonomy" id="1315283"/>
    <lineage>
        <taxon>Bacteria</taxon>
        <taxon>Pseudomonadati</taxon>
        <taxon>Pseudomonadota</taxon>
        <taxon>Gammaproteobacteria</taxon>
        <taxon>Alteromonadales</taxon>
        <taxon>Pseudoalteromonadaceae</taxon>
        <taxon>Pseudoalteromonas</taxon>
    </lineage>
</organism>
<proteinExistence type="predicted"/>
<dbReference type="KEGG" id="ptn:PTRA_a2311"/>
<protein>
    <submittedName>
        <fullName evidence="1">Uncharacterized protein</fullName>
    </submittedName>
</protein>
<accession>A0A0U2X0J6</accession>
<dbReference type="PATRIC" id="fig|1315283.4.peg.2009"/>
<evidence type="ECO:0000313" key="2">
    <source>
        <dbReference type="Proteomes" id="UP000065261"/>
    </source>
</evidence>